<protein>
    <submittedName>
        <fullName evidence="1">Uncharacterized protein</fullName>
    </submittedName>
</protein>
<evidence type="ECO:0000313" key="1">
    <source>
        <dbReference type="EMBL" id="KZV77852.1"/>
    </source>
</evidence>
<gene>
    <name evidence="1" type="ORF">EXIGLDRAFT_784691</name>
</gene>
<dbReference type="InParanoid" id="A0A166MBI7"/>
<proteinExistence type="predicted"/>
<keyword evidence="2" id="KW-1185">Reference proteome</keyword>
<evidence type="ECO:0000313" key="2">
    <source>
        <dbReference type="Proteomes" id="UP000077266"/>
    </source>
</evidence>
<reference evidence="1 2" key="1">
    <citation type="journal article" date="2016" name="Mol. Biol. Evol.">
        <title>Comparative Genomics of Early-Diverging Mushroom-Forming Fungi Provides Insights into the Origins of Lignocellulose Decay Capabilities.</title>
        <authorList>
            <person name="Nagy L.G."/>
            <person name="Riley R."/>
            <person name="Tritt A."/>
            <person name="Adam C."/>
            <person name="Daum C."/>
            <person name="Floudas D."/>
            <person name="Sun H."/>
            <person name="Yadav J.S."/>
            <person name="Pangilinan J."/>
            <person name="Larsson K.H."/>
            <person name="Matsuura K."/>
            <person name="Barry K."/>
            <person name="Labutti K."/>
            <person name="Kuo R."/>
            <person name="Ohm R.A."/>
            <person name="Bhattacharya S.S."/>
            <person name="Shirouzu T."/>
            <person name="Yoshinaga Y."/>
            <person name="Martin F.M."/>
            <person name="Grigoriev I.V."/>
            <person name="Hibbett D.S."/>
        </authorList>
    </citation>
    <scope>NUCLEOTIDE SEQUENCE [LARGE SCALE GENOMIC DNA]</scope>
    <source>
        <strain evidence="1 2">HHB12029</strain>
    </source>
</reference>
<dbReference type="AlphaFoldDB" id="A0A166MBI7"/>
<name>A0A166MBI7_EXIGL</name>
<dbReference type="EMBL" id="KV427462">
    <property type="protein sequence ID" value="KZV77852.1"/>
    <property type="molecule type" value="Genomic_DNA"/>
</dbReference>
<organism evidence="1 2">
    <name type="scientific">Exidia glandulosa HHB12029</name>
    <dbReference type="NCBI Taxonomy" id="1314781"/>
    <lineage>
        <taxon>Eukaryota</taxon>
        <taxon>Fungi</taxon>
        <taxon>Dikarya</taxon>
        <taxon>Basidiomycota</taxon>
        <taxon>Agaricomycotina</taxon>
        <taxon>Agaricomycetes</taxon>
        <taxon>Auriculariales</taxon>
        <taxon>Exidiaceae</taxon>
        <taxon>Exidia</taxon>
    </lineage>
</organism>
<sequence>MSPAPLASFADPYLAVLAQIQESTLGRPPTVRMRPEPTAEKILRLGGLKQKLESEVYRILIPLYEPATMQVAI</sequence>
<accession>A0A166MBI7</accession>
<dbReference type="Proteomes" id="UP000077266">
    <property type="component" value="Unassembled WGS sequence"/>
</dbReference>